<organism evidence="1 2">
    <name type="scientific">Cymbomonas tetramitiformis</name>
    <dbReference type="NCBI Taxonomy" id="36881"/>
    <lineage>
        <taxon>Eukaryota</taxon>
        <taxon>Viridiplantae</taxon>
        <taxon>Chlorophyta</taxon>
        <taxon>Pyramimonadophyceae</taxon>
        <taxon>Pyramimonadales</taxon>
        <taxon>Pyramimonadaceae</taxon>
        <taxon>Cymbomonas</taxon>
    </lineage>
</organism>
<dbReference type="Proteomes" id="UP001190700">
    <property type="component" value="Unassembled WGS sequence"/>
</dbReference>
<evidence type="ECO:0000313" key="1">
    <source>
        <dbReference type="EMBL" id="KAK3258957.1"/>
    </source>
</evidence>
<dbReference type="EMBL" id="LGRX02019123">
    <property type="protein sequence ID" value="KAK3258957.1"/>
    <property type="molecule type" value="Genomic_DNA"/>
</dbReference>
<sequence length="259" mass="27711">MKKSSRQAQYVEAGAQYVQAGAQYMQAGAQCVEAGAQQYVEAGAQYVEAGVQYVQAGAQYVWAGAQEEAKDLPPKPPVGIVAPPPHPNHPVMLAQRQAQQDAGLETELGVKIVGPEAARPSVHTLFSHRLAASRAEPFSSPALITLHFAPPALPVPRLWTEPVNTDHWLNFDPRRTNGTNGTACGSLCLTCLRTVDHVQSLQLRSVGQTSGAPCHTSDGLCGPRLNAARSEDSLSIPRAAFLSCGTVLLEVIQRSPRDY</sequence>
<accession>A0AAE0FFZ1</accession>
<evidence type="ECO:0000313" key="2">
    <source>
        <dbReference type="Proteomes" id="UP001190700"/>
    </source>
</evidence>
<reference evidence="1 2" key="1">
    <citation type="journal article" date="2015" name="Genome Biol. Evol.">
        <title>Comparative Genomics of a Bacterivorous Green Alga Reveals Evolutionary Causalities and Consequences of Phago-Mixotrophic Mode of Nutrition.</title>
        <authorList>
            <person name="Burns J.A."/>
            <person name="Paasch A."/>
            <person name="Narechania A."/>
            <person name="Kim E."/>
        </authorList>
    </citation>
    <scope>NUCLEOTIDE SEQUENCE [LARGE SCALE GENOMIC DNA]</scope>
    <source>
        <strain evidence="1 2">PLY_AMNH</strain>
    </source>
</reference>
<name>A0AAE0FFZ1_9CHLO</name>
<dbReference type="AlphaFoldDB" id="A0AAE0FFZ1"/>
<protein>
    <submittedName>
        <fullName evidence="1">Uncharacterized protein</fullName>
    </submittedName>
</protein>
<proteinExistence type="predicted"/>
<keyword evidence="2" id="KW-1185">Reference proteome</keyword>
<comment type="caution">
    <text evidence="1">The sequence shown here is derived from an EMBL/GenBank/DDBJ whole genome shotgun (WGS) entry which is preliminary data.</text>
</comment>
<gene>
    <name evidence="1" type="ORF">CYMTET_32023</name>
</gene>